<dbReference type="PANTHER" id="PTHR13710">
    <property type="entry name" value="DNA HELICASE RECQ FAMILY MEMBER"/>
    <property type="match status" value="1"/>
</dbReference>
<evidence type="ECO:0000313" key="9">
    <source>
        <dbReference type="Proteomes" id="UP000774617"/>
    </source>
</evidence>
<dbReference type="InterPro" id="IPR027417">
    <property type="entry name" value="P-loop_NTPase"/>
</dbReference>
<reference evidence="8 9" key="1">
    <citation type="journal article" date="2021" name="Nat. Commun.">
        <title>Genetic determinants of endophytism in the Arabidopsis root mycobiome.</title>
        <authorList>
            <person name="Mesny F."/>
            <person name="Miyauchi S."/>
            <person name="Thiergart T."/>
            <person name="Pickel B."/>
            <person name="Atanasova L."/>
            <person name="Karlsson M."/>
            <person name="Huettel B."/>
            <person name="Barry K.W."/>
            <person name="Haridas S."/>
            <person name="Chen C."/>
            <person name="Bauer D."/>
            <person name="Andreopoulos W."/>
            <person name="Pangilinan J."/>
            <person name="LaButti K."/>
            <person name="Riley R."/>
            <person name="Lipzen A."/>
            <person name="Clum A."/>
            <person name="Drula E."/>
            <person name="Henrissat B."/>
            <person name="Kohler A."/>
            <person name="Grigoriev I.V."/>
            <person name="Martin F.M."/>
            <person name="Hacquard S."/>
        </authorList>
    </citation>
    <scope>NUCLEOTIDE SEQUENCE [LARGE SCALE GENOMIC DNA]</scope>
    <source>
        <strain evidence="8 9">MPI-SDFR-AT-0080</strain>
    </source>
</reference>
<comment type="similarity">
    <text evidence="1">Belongs to the helicase family. RecQ subfamily.</text>
</comment>
<proteinExistence type="inferred from homology"/>
<dbReference type="EMBL" id="JAGTJR010000047">
    <property type="protein sequence ID" value="KAH7029972.1"/>
    <property type="molecule type" value="Genomic_DNA"/>
</dbReference>
<evidence type="ECO:0000256" key="5">
    <source>
        <dbReference type="ARBA" id="ARBA00034808"/>
    </source>
</evidence>
<comment type="caution">
    <text evidence="8">The sequence shown here is derived from an EMBL/GenBank/DDBJ whole genome shotgun (WGS) entry which is preliminary data.</text>
</comment>
<dbReference type="PROSITE" id="PS51194">
    <property type="entry name" value="HELICASE_CTER"/>
    <property type="match status" value="1"/>
</dbReference>
<evidence type="ECO:0000256" key="2">
    <source>
        <dbReference type="ARBA" id="ARBA00023125"/>
    </source>
</evidence>
<protein>
    <recommendedName>
        <fullName evidence="5">DNA 3'-5' helicase</fullName>
        <ecNumber evidence="5">5.6.2.4</ecNumber>
    </recommendedName>
</protein>
<evidence type="ECO:0000256" key="6">
    <source>
        <dbReference type="SAM" id="MobiDB-lite"/>
    </source>
</evidence>
<feature type="domain" description="Helicase C-terminal" evidence="7">
    <location>
        <begin position="1"/>
        <end position="142"/>
    </location>
</feature>
<organism evidence="8 9">
    <name type="scientific">Macrophomina phaseolina</name>
    <dbReference type="NCBI Taxonomy" id="35725"/>
    <lineage>
        <taxon>Eukaryota</taxon>
        <taxon>Fungi</taxon>
        <taxon>Dikarya</taxon>
        <taxon>Ascomycota</taxon>
        <taxon>Pezizomycotina</taxon>
        <taxon>Dothideomycetes</taxon>
        <taxon>Dothideomycetes incertae sedis</taxon>
        <taxon>Botryosphaeriales</taxon>
        <taxon>Botryosphaeriaceae</taxon>
        <taxon>Macrophomina</taxon>
    </lineage>
</organism>
<dbReference type="Gene3D" id="3.40.50.300">
    <property type="entry name" value="P-loop containing nucleotide triphosphate hydrolases"/>
    <property type="match status" value="1"/>
</dbReference>
<dbReference type="Proteomes" id="UP000774617">
    <property type="component" value="Unassembled WGS sequence"/>
</dbReference>
<feature type="compositionally biased region" description="Basic and acidic residues" evidence="6">
    <location>
        <begin position="188"/>
        <end position="203"/>
    </location>
</feature>
<evidence type="ECO:0000259" key="7">
    <source>
        <dbReference type="PROSITE" id="PS51194"/>
    </source>
</evidence>
<dbReference type="GO" id="GO:0016787">
    <property type="term" value="F:hydrolase activity"/>
    <property type="evidence" value="ECO:0007669"/>
    <property type="project" value="UniProtKB-KW"/>
</dbReference>
<sequence length="244" mass="27849">MKMKTKIKIKVKVKVKVKGEIRVGIRIEAETESKGTSKSTKDKEQKSRNLAHWAYESGRLIVATNALGLGIDVPDIRAVVHAERPASLVEYGQESGRAGRDGQASEAVIVDSGERWMRAATQYDVGNERARAEMDRFMSGRRCRRAVIDGYMDGNGERTRCRGEEGEVVCDVCEADLQKEQQQQRGEQGQEREREREQQEQERLFATFQQQQRGRRDVHKRFMQKIADEVAEVEELNGFLEFGD</sequence>
<feature type="region of interest" description="Disordered" evidence="6">
    <location>
        <begin position="181"/>
        <end position="216"/>
    </location>
</feature>
<dbReference type="SMART" id="SM00490">
    <property type="entry name" value="HELICc"/>
    <property type="match status" value="1"/>
</dbReference>
<dbReference type="SUPFAM" id="SSF52540">
    <property type="entry name" value="P-loop containing nucleoside triphosphate hydrolases"/>
    <property type="match status" value="1"/>
</dbReference>
<name>A0ABQ8FVI1_9PEZI</name>
<dbReference type="PANTHER" id="PTHR13710:SF105">
    <property type="entry name" value="ATP-DEPENDENT DNA HELICASE Q1"/>
    <property type="match status" value="1"/>
</dbReference>
<keyword evidence="8" id="KW-0378">Hydrolase</keyword>
<evidence type="ECO:0000256" key="1">
    <source>
        <dbReference type="ARBA" id="ARBA00005446"/>
    </source>
</evidence>
<gene>
    <name evidence="8" type="ORF">B0J12DRAFT_745428</name>
</gene>
<keyword evidence="2" id="KW-0238">DNA-binding</keyword>
<evidence type="ECO:0000313" key="8">
    <source>
        <dbReference type="EMBL" id="KAH7029972.1"/>
    </source>
</evidence>
<keyword evidence="3" id="KW-0413">Isomerase</keyword>
<evidence type="ECO:0000256" key="4">
    <source>
        <dbReference type="ARBA" id="ARBA00034617"/>
    </source>
</evidence>
<dbReference type="EC" id="5.6.2.4" evidence="5"/>
<evidence type="ECO:0000256" key="3">
    <source>
        <dbReference type="ARBA" id="ARBA00023235"/>
    </source>
</evidence>
<keyword evidence="9" id="KW-1185">Reference proteome</keyword>
<accession>A0ABQ8FVI1</accession>
<dbReference type="InterPro" id="IPR001650">
    <property type="entry name" value="Helicase_C-like"/>
</dbReference>
<dbReference type="Pfam" id="PF00271">
    <property type="entry name" value="Helicase_C"/>
    <property type="match status" value="1"/>
</dbReference>
<comment type="catalytic activity">
    <reaction evidence="4">
        <text>Couples ATP hydrolysis with the unwinding of duplex DNA by translocating in the 3'-5' direction.</text>
        <dbReference type="EC" id="5.6.2.4"/>
    </reaction>
</comment>